<protein>
    <submittedName>
        <fullName evidence="5">NUDIX hydrolase</fullName>
    </submittedName>
</protein>
<dbReference type="PROSITE" id="PS51462">
    <property type="entry name" value="NUDIX"/>
    <property type="match status" value="1"/>
</dbReference>
<keyword evidence="2 5" id="KW-0378">Hydrolase</keyword>
<dbReference type="InterPro" id="IPR000086">
    <property type="entry name" value="NUDIX_hydrolase_dom"/>
</dbReference>
<dbReference type="CDD" id="cd04673">
    <property type="entry name" value="NUDIX_ADPRase"/>
    <property type="match status" value="1"/>
</dbReference>
<reference evidence="5" key="1">
    <citation type="submission" date="2019-09" db="EMBL/GenBank/DDBJ databases">
        <title>Characterisation of the sponge microbiome using genome-centric metagenomics.</title>
        <authorList>
            <person name="Engelberts J.P."/>
            <person name="Robbins S.J."/>
            <person name="De Goeij J.M."/>
            <person name="Aranda M."/>
            <person name="Bell S.C."/>
            <person name="Webster N.S."/>
        </authorList>
    </citation>
    <scope>NUCLEOTIDE SEQUENCE</scope>
    <source>
        <strain evidence="5">SB0662_bin_9</strain>
    </source>
</reference>
<dbReference type="InterPro" id="IPR020476">
    <property type="entry name" value="Nudix_hydrolase"/>
</dbReference>
<comment type="caution">
    <text evidence="5">The sequence shown here is derived from an EMBL/GenBank/DDBJ whole genome shotgun (WGS) entry which is preliminary data.</text>
</comment>
<proteinExistence type="inferred from homology"/>
<dbReference type="EMBL" id="VXPY01000098">
    <property type="protein sequence ID" value="MYD91495.1"/>
    <property type="molecule type" value="Genomic_DNA"/>
</dbReference>
<comment type="similarity">
    <text evidence="1">Belongs to the Nudix hydrolase family.</text>
</comment>
<dbReference type="PANTHER" id="PTHR43736:SF1">
    <property type="entry name" value="DIHYDRONEOPTERIN TRIPHOSPHATE DIPHOSPHATASE"/>
    <property type="match status" value="1"/>
</dbReference>
<evidence type="ECO:0000256" key="3">
    <source>
        <dbReference type="SAM" id="MobiDB-lite"/>
    </source>
</evidence>
<dbReference type="AlphaFoldDB" id="A0A6B1DXL2"/>
<evidence type="ECO:0000259" key="4">
    <source>
        <dbReference type="PROSITE" id="PS51462"/>
    </source>
</evidence>
<evidence type="ECO:0000313" key="5">
    <source>
        <dbReference type="EMBL" id="MYD91495.1"/>
    </source>
</evidence>
<dbReference type="PANTHER" id="PTHR43736">
    <property type="entry name" value="ADP-RIBOSE PYROPHOSPHATASE"/>
    <property type="match status" value="1"/>
</dbReference>
<dbReference type="InterPro" id="IPR015797">
    <property type="entry name" value="NUDIX_hydrolase-like_dom_sf"/>
</dbReference>
<organism evidence="5">
    <name type="scientific">Caldilineaceae bacterium SB0662_bin_9</name>
    <dbReference type="NCBI Taxonomy" id="2605258"/>
    <lineage>
        <taxon>Bacteria</taxon>
        <taxon>Bacillati</taxon>
        <taxon>Chloroflexota</taxon>
        <taxon>Caldilineae</taxon>
        <taxon>Caldilineales</taxon>
        <taxon>Caldilineaceae</taxon>
    </lineage>
</organism>
<dbReference type="PRINTS" id="PR00502">
    <property type="entry name" value="NUDIXFAMILY"/>
</dbReference>
<gene>
    <name evidence="5" type="ORF">F4Y08_14380</name>
</gene>
<evidence type="ECO:0000256" key="1">
    <source>
        <dbReference type="ARBA" id="ARBA00005582"/>
    </source>
</evidence>
<dbReference type="SUPFAM" id="SSF55811">
    <property type="entry name" value="Nudix"/>
    <property type="match status" value="1"/>
</dbReference>
<accession>A0A6B1DXL2</accession>
<dbReference type="GO" id="GO:0016787">
    <property type="term" value="F:hydrolase activity"/>
    <property type="evidence" value="ECO:0007669"/>
    <property type="project" value="UniProtKB-KW"/>
</dbReference>
<dbReference type="Pfam" id="PF00293">
    <property type="entry name" value="NUDIX"/>
    <property type="match status" value="1"/>
</dbReference>
<evidence type="ECO:0000256" key="2">
    <source>
        <dbReference type="ARBA" id="ARBA00022801"/>
    </source>
</evidence>
<feature type="domain" description="Nudix hydrolase" evidence="4">
    <location>
        <begin position="24"/>
        <end position="156"/>
    </location>
</feature>
<feature type="region of interest" description="Disordered" evidence="3">
    <location>
        <begin position="1"/>
        <end position="22"/>
    </location>
</feature>
<sequence>MAVLKPRAADASESATTDRRHPKFPMVGVGAVVFDLLDRVLLVQRGNPPHEEQWGLPGGLVELGENLHDALCRELREETAIEVQILDQIGVYEPIIRDRDQAVLYHYVVIDYLCRWQAGELTPGDDVRAAAWVSAHNLERYGLAETAEGMIKAGRSRMVAIEAARRGVRD</sequence>
<dbReference type="Gene3D" id="3.90.79.10">
    <property type="entry name" value="Nucleoside Triphosphate Pyrophosphohydrolase"/>
    <property type="match status" value="1"/>
</dbReference>
<name>A0A6B1DXL2_9CHLR</name>